<reference evidence="2" key="1">
    <citation type="journal article" date="2019" name="Int. J. Syst. Evol. Microbiol.">
        <title>The Global Catalogue of Microorganisms (GCM) 10K type strain sequencing project: providing services to taxonomists for standard genome sequencing and annotation.</title>
        <authorList>
            <consortium name="The Broad Institute Genomics Platform"/>
            <consortium name="The Broad Institute Genome Sequencing Center for Infectious Disease"/>
            <person name="Wu L."/>
            <person name="Ma J."/>
        </authorList>
    </citation>
    <scope>NUCLEOTIDE SEQUENCE [LARGE SCALE GENOMIC DNA]</scope>
    <source>
        <strain evidence="2">JCM 10649</strain>
    </source>
</reference>
<name>A0ABP3L9I5_9ACTN</name>
<gene>
    <name evidence="1" type="ORF">GCM10009544_63640</name>
</gene>
<keyword evidence="2" id="KW-1185">Reference proteome</keyword>
<evidence type="ECO:0000313" key="1">
    <source>
        <dbReference type="EMBL" id="GAA0494761.1"/>
    </source>
</evidence>
<dbReference type="Proteomes" id="UP001499895">
    <property type="component" value="Unassembled WGS sequence"/>
</dbReference>
<organism evidence="1 2">
    <name type="scientific">Streptomyces stramineus</name>
    <dbReference type="NCBI Taxonomy" id="173861"/>
    <lineage>
        <taxon>Bacteria</taxon>
        <taxon>Bacillati</taxon>
        <taxon>Actinomycetota</taxon>
        <taxon>Actinomycetes</taxon>
        <taxon>Kitasatosporales</taxon>
        <taxon>Streptomycetaceae</taxon>
        <taxon>Streptomyces</taxon>
    </lineage>
</organism>
<dbReference type="RefSeq" id="WP_344097625.1">
    <property type="nucleotide sequence ID" value="NZ_BAAAHB010000146.1"/>
</dbReference>
<accession>A0ABP3L9I5</accession>
<sequence length="163" mass="18054">MSVTPIAERVTAKAEGDVVVFLIGMRVNRWRSVRQWLPVLAAMPRMMRELAREEGSGLRGYRPLGGGPRNFGVVQYWDSREKLLAYASAPDKEHRPAWAAFNRRARGGRGAVGIWHETYVVPAGSYESVYVGMPESGLGAAYGVEPVARRGERAADRLARRAV</sequence>
<dbReference type="Pfam" id="PF13826">
    <property type="entry name" value="Monooxy_af470-like"/>
    <property type="match status" value="1"/>
</dbReference>
<evidence type="ECO:0000313" key="2">
    <source>
        <dbReference type="Proteomes" id="UP001499895"/>
    </source>
</evidence>
<protein>
    <submittedName>
        <fullName evidence="1">DUF4188 domain-containing protein</fullName>
    </submittedName>
</protein>
<proteinExistence type="predicted"/>
<dbReference type="InterPro" id="IPR025444">
    <property type="entry name" value="Monooxy_af470"/>
</dbReference>
<comment type="caution">
    <text evidence="1">The sequence shown here is derived from an EMBL/GenBank/DDBJ whole genome shotgun (WGS) entry which is preliminary data.</text>
</comment>
<dbReference type="EMBL" id="BAAAHB010000146">
    <property type="protein sequence ID" value="GAA0494761.1"/>
    <property type="molecule type" value="Genomic_DNA"/>
</dbReference>